<dbReference type="Proteomes" id="UP000559653">
    <property type="component" value="Unassembled WGS sequence"/>
</dbReference>
<dbReference type="EMBL" id="JACEMZ010000018">
    <property type="protein sequence ID" value="MBA4452338.1"/>
    <property type="molecule type" value="Genomic_DNA"/>
</dbReference>
<accession>A0AC60VXU8</accession>
<name>A0AC60VXU8_9ARCH</name>
<comment type="caution">
    <text evidence="1">The sequence shown here is derived from an EMBL/GenBank/DDBJ whole genome shotgun (WGS) entry which is preliminary data.</text>
</comment>
<gene>
    <name evidence="1" type="ORF">H2B03_04090</name>
</gene>
<organism evidence="1 2">
    <name type="scientific">Candidatus Nitrosomaritimum aestuariumsis</name>
    <dbReference type="NCBI Taxonomy" id="3342354"/>
    <lineage>
        <taxon>Archaea</taxon>
        <taxon>Nitrososphaerota</taxon>
        <taxon>Nitrososphaeria</taxon>
        <taxon>Nitrosopumilales</taxon>
        <taxon>Nitrosopumilaceae</taxon>
        <taxon>Candidatus Nitrosomaritimum</taxon>
    </lineage>
</organism>
<proteinExistence type="predicted"/>
<keyword evidence="1" id="KW-0238">DNA-binding</keyword>
<sequence length="85" mass="9392">MYIGTKPIMSYVAATLTQLSTLPVVTIKARGKRITQAVDVSQMIVKRMDTVGYEISDVRISSDSLTSQDGKKRNVSTIELDITKK</sequence>
<protein>
    <submittedName>
        <fullName evidence="1">DNA-binding protein</fullName>
    </submittedName>
</protein>
<reference evidence="1 2" key="1">
    <citation type="journal article" date="2020" name="Appl. Environ. Microbiol.">
        <title>Genomic Characteristics of a Novel Species of Ammonia-Oxidizing Archaea from the Jiulong River Estuary.</title>
        <authorList>
            <person name="Zou D."/>
            <person name="Wan R."/>
            <person name="Han L."/>
            <person name="Xu M.N."/>
            <person name="Liu Y."/>
            <person name="Liu H."/>
            <person name="Kao S.J."/>
            <person name="Li M."/>
        </authorList>
    </citation>
    <scope>NUCLEOTIDE SEQUENCE [LARGE SCALE GENOMIC DNA]</scope>
    <source>
        <strain evidence="1">W1bin1</strain>
    </source>
</reference>
<evidence type="ECO:0000313" key="2">
    <source>
        <dbReference type="Proteomes" id="UP000559653"/>
    </source>
</evidence>
<evidence type="ECO:0000313" key="1">
    <source>
        <dbReference type="EMBL" id="MBA4452338.1"/>
    </source>
</evidence>